<dbReference type="EMBL" id="KZ302079">
    <property type="protein sequence ID" value="PFH48038.1"/>
    <property type="molecule type" value="Genomic_DNA"/>
</dbReference>
<dbReference type="Pfam" id="PF13378">
    <property type="entry name" value="MR_MLE_C"/>
    <property type="match status" value="1"/>
</dbReference>
<evidence type="ECO:0000259" key="1">
    <source>
        <dbReference type="Pfam" id="PF13378"/>
    </source>
</evidence>
<dbReference type="Gene3D" id="3.20.20.120">
    <property type="entry name" value="Enolase-like C-terminal domain"/>
    <property type="match status" value="1"/>
</dbReference>
<sequence length="209" mass="23373">MDGCFSIREAVCLRTIRLLELTTLFITVISSHHLTLYGITAPDKPEEISDIAPVGYDANRFGERFYTRSDFRPYLEQRAIDIAQPDVSHCGGISELYRIASLAEVYGVALAPHCPLGAISLAICTAVAISVRNWVALVLFDDMTARYSGNELNGRTRSKADLHTYLLNLEMFDIEYSYIITLQGTGHGILVNEERVREFLAKYVNGHPI</sequence>
<dbReference type="STRING" id="703135.A0A2A9ND95"/>
<dbReference type="PANTHER" id="PTHR48080">
    <property type="entry name" value="D-GALACTONATE DEHYDRATASE-RELATED"/>
    <property type="match status" value="1"/>
</dbReference>
<reference evidence="2 3" key="1">
    <citation type="submission" date="2014-02" db="EMBL/GenBank/DDBJ databases">
        <title>Transposable element dynamics among asymbiotic and ectomycorrhizal Amanita fungi.</title>
        <authorList>
            <consortium name="DOE Joint Genome Institute"/>
            <person name="Hess J."/>
            <person name="Skrede I."/>
            <person name="Wolfe B."/>
            <person name="LaButti K."/>
            <person name="Ohm R.A."/>
            <person name="Grigoriev I.V."/>
            <person name="Pringle A."/>
        </authorList>
    </citation>
    <scope>NUCLEOTIDE SEQUENCE [LARGE SCALE GENOMIC DNA]</scope>
    <source>
        <strain evidence="2 3">SKay4041</strain>
    </source>
</reference>
<protein>
    <recommendedName>
        <fullName evidence="1">Enolase C-terminal domain-containing protein</fullName>
    </recommendedName>
</protein>
<dbReference type="InterPro" id="IPR029065">
    <property type="entry name" value="Enolase_C-like"/>
</dbReference>
<proteinExistence type="predicted"/>
<dbReference type="OrthoDB" id="2579025at2759"/>
<evidence type="ECO:0000313" key="3">
    <source>
        <dbReference type="Proteomes" id="UP000242287"/>
    </source>
</evidence>
<keyword evidence="3" id="KW-1185">Reference proteome</keyword>
<gene>
    <name evidence="2" type="ORF">AMATHDRAFT_49828</name>
</gene>
<organism evidence="2 3">
    <name type="scientific">Amanita thiersii Skay4041</name>
    <dbReference type="NCBI Taxonomy" id="703135"/>
    <lineage>
        <taxon>Eukaryota</taxon>
        <taxon>Fungi</taxon>
        <taxon>Dikarya</taxon>
        <taxon>Basidiomycota</taxon>
        <taxon>Agaricomycotina</taxon>
        <taxon>Agaricomycetes</taxon>
        <taxon>Agaricomycetidae</taxon>
        <taxon>Agaricales</taxon>
        <taxon>Pluteineae</taxon>
        <taxon>Amanitaceae</taxon>
        <taxon>Amanita</taxon>
    </lineage>
</organism>
<dbReference type="PANTHER" id="PTHR48080:SF2">
    <property type="entry name" value="D-GALACTONATE DEHYDRATASE"/>
    <property type="match status" value="1"/>
</dbReference>
<dbReference type="Proteomes" id="UP000242287">
    <property type="component" value="Unassembled WGS sequence"/>
</dbReference>
<dbReference type="AlphaFoldDB" id="A0A2A9ND95"/>
<name>A0A2A9ND95_9AGAR</name>
<dbReference type="SUPFAM" id="SSF51604">
    <property type="entry name" value="Enolase C-terminal domain-like"/>
    <property type="match status" value="1"/>
</dbReference>
<feature type="domain" description="Enolase C-terminal" evidence="1">
    <location>
        <begin position="61"/>
        <end position="194"/>
    </location>
</feature>
<dbReference type="InterPro" id="IPR034593">
    <property type="entry name" value="DgoD-like"/>
</dbReference>
<dbReference type="InterPro" id="IPR036849">
    <property type="entry name" value="Enolase-like_C_sf"/>
</dbReference>
<accession>A0A2A9ND95</accession>
<evidence type="ECO:0000313" key="2">
    <source>
        <dbReference type="EMBL" id="PFH48038.1"/>
    </source>
</evidence>